<feature type="region of interest" description="Disordered" evidence="1">
    <location>
        <begin position="775"/>
        <end position="816"/>
    </location>
</feature>
<evidence type="ECO:0000256" key="1">
    <source>
        <dbReference type="SAM" id="MobiDB-lite"/>
    </source>
</evidence>
<feature type="domain" description="Fungal-type protein kinase" evidence="2">
    <location>
        <begin position="397"/>
        <end position="613"/>
    </location>
</feature>
<dbReference type="PANTHER" id="PTHR38248">
    <property type="entry name" value="FUNK1 6"/>
    <property type="match status" value="1"/>
</dbReference>
<dbReference type="InParanoid" id="J4I9G0"/>
<keyword evidence="4" id="KW-1185">Reference proteome</keyword>
<organism evidence="3 4">
    <name type="scientific">Fibroporia radiculosa</name>
    <dbReference type="NCBI Taxonomy" id="599839"/>
    <lineage>
        <taxon>Eukaryota</taxon>
        <taxon>Fungi</taxon>
        <taxon>Dikarya</taxon>
        <taxon>Basidiomycota</taxon>
        <taxon>Agaricomycotina</taxon>
        <taxon>Agaricomycetes</taxon>
        <taxon>Polyporales</taxon>
        <taxon>Fibroporiaceae</taxon>
        <taxon>Fibroporia</taxon>
    </lineage>
</organism>
<dbReference type="SUPFAM" id="SSF56112">
    <property type="entry name" value="Protein kinase-like (PK-like)"/>
    <property type="match status" value="1"/>
</dbReference>
<feature type="compositionally biased region" description="Pro residues" evidence="1">
    <location>
        <begin position="14"/>
        <end position="29"/>
    </location>
</feature>
<dbReference type="Pfam" id="PF17667">
    <property type="entry name" value="Pkinase_fungal"/>
    <property type="match status" value="2"/>
</dbReference>
<reference evidence="3 4" key="1">
    <citation type="journal article" date="2012" name="Appl. Environ. Microbiol.">
        <title>Short-read sequencing for genomic analysis of the brown rot fungus Fibroporia radiculosa.</title>
        <authorList>
            <person name="Tang J.D."/>
            <person name="Perkins A.D."/>
            <person name="Sonstegard T.S."/>
            <person name="Schroeder S.G."/>
            <person name="Burgess S.C."/>
            <person name="Diehl S.V."/>
        </authorList>
    </citation>
    <scope>NUCLEOTIDE SEQUENCE [LARGE SCALE GENOMIC DNA]</scope>
    <source>
        <strain evidence="3 4">TFFH 294</strain>
    </source>
</reference>
<feature type="region of interest" description="Disordered" evidence="1">
    <location>
        <begin position="700"/>
        <end position="724"/>
    </location>
</feature>
<sequence length="831" mass="93803">MSDIFPPTVLAQPKTPPPHQPAEPVPIPESTPRSLKQSSYHQNSVSKKRLEDVKRRLAKEMDDQFVEVSVETFMDAFVPGIDPDEQVQEKFVSFADECYKRTESHMYPNMCEVIQSVLDTCSKDRLAAKATGNWPDFSDKDSQTQKKPDVTIYPTTDAAERAYKLADADLKKKSKSQQLYGAHTSWAWSLLPIELKSTRHTERPFYFGQEGFLRPTSGGSIGRGQISDYAANLMRRQHRLFCFMIVVAGRHARLLRWDRVGAVVSKDFDFVADPGMLQNFFYRFGNMDSAQRGFDPTVKLARAEYVEEMKEHVEGLSGYHKKCFEDALSHQTTWPLYEVTVHRDDVIDNDLMPRTKESAERLSGTQRSGEGPEESSDVSEKTKSHEDEKRFTFIVGKYRAASYSPTGRATKGYVAFDMFLKKLVFVKDTWRVKSSRVPTERQVYEDLWKHQVKNIVTPLCGGDVRALRSDGGAVFHVTETQKYLKTNESARVQYRLIVYEVCQPLQDYKDSRQLIKVLYDALRSHRDAWERARILHRDISVGNVMIEWDGTSFRGILNDWDLCKYKDDLKNGPIQPQRSGTWQFMSALLLKDPKKLQEVSDDLESFVHLTNWLVLRYHEHGLSGDPEVLKTHVTGTYDAYTTGAAGDVGGDLKFYHMNGGHIPFGPIVSAPLEMLTMALAEVCKEHYQAVVPQAVPSITRSQPVQRNVPQDADESEDEETAEAVPIVSETLAVRSPSRATLSTHKAIMAAFRKCLWIDADDKVDDQFATFSTPASVHRTIGSSTKRKSTSGNPSSANKRRRVSSEQFGSTGTGISSLDVSLPVVTEDGADV</sequence>
<dbReference type="Proteomes" id="UP000006352">
    <property type="component" value="Unassembled WGS sequence"/>
</dbReference>
<accession>J4I9G0</accession>
<feature type="region of interest" description="Disordered" evidence="1">
    <location>
        <begin position="1"/>
        <end position="49"/>
    </location>
</feature>
<feature type="region of interest" description="Disordered" evidence="1">
    <location>
        <begin position="350"/>
        <end position="385"/>
    </location>
</feature>
<dbReference type="InterPro" id="IPR040976">
    <property type="entry name" value="Pkinase_fungal"/>
</dbReference>
<dbReference type="OrthoDB" id="2791154at2759"/>
<dbReference type="HOGENOM" id="CLU_006410_4_0_1"/>
<dbReference type="PANTHER" id="PTHR38248:SF2">
    <property type="entry name" value="FUNK1 11"/>
    <property type="match status" value="1"/>
</dbReference>
<feature type="compositionally biased region" description="Acidic residues" evidence="1">
    <location>
        <begin position="711"/>
        <end position="721"/>
    </location>
</feature>
<evidence type="ECO:0000313" key="3">
    <source>
        <dbReference type="EMBL" id="CCM01096.1"/>
    </source>
</evidence>
<dbReference type="EMBL" id="HE797018">
    <property type="protein sequence ID" value="CCM01096.1"/>
    <property type="molecule type" value="Genomic_DNA"/>
</dbReference>
<feature type="domain" description="Fungal-type protein kinase" evidence="2">
    <location>
        <begin position="225"/>
        <end position="303"/>
    </location>
</feature>
<feature type="compositionally biased region" description="Polar residues" evidence="1">
    <location>
        <begin position="31"/>
        <end position="45"/>
    </location>
</feature>
<feature type="compositionally biased region" description="Polar residues" evidence="1">
    <location>
        <begin position="804"/>
        <end position="816"/>
    </location>
</feature>
<proteinExistence type="predicted"/>
<dbReference type="AlphaFoldDB" id="J4I9G0"/>
<dbReference type="InterPro" id="IPR011009">
    <property type="entry name" value="Kinase-like_dom_sf"/>
</dbReference>
<evidence type="ECO:0000313" key="4">
    <source>
        <dbReference type="Proteomes" id="UP000006352"/>
    </source>
</evidence>
<feature type="compositionally biased region" description="Basic and acidic residues" evidence="1">
    <location>
        <begin position="350"/>
        <end position="360"/>
    </location>
</feature>
<gene>
    <name evidence="3" type="ORF">FIBRA_03144</name>
</gene>
<dbReference type="GeneID" id="24096007"/>
<name>J4I9G0_9APHY</name>
<protein>
    <recommendedName>
        <fullName evidence="2">Fungal-type protein kinase domain-containing protein</fullName>
    </recommendedName>
</protein>
<evidence type="ECO:0000259" key="2">
    <source>
        <dbReference type="Pfam" id="PF17667"/>
    </source>
</evidence>
<dbReference type="Gene3D" id="1.10.510.10">
    <property type="entry name" value="Transferase(Phosphotransferase) domain 1"/>
    <property type="match status" value="1"/>
</dbReference>
<dbReference type="RefSeq" id="XP_012180379.1">
    <property type="nucleotide sequence ID" value="XM_012324989.1"/>
</dbReference>